<organism evidence="9 10">
    <name type="scientific">Candidatus Ichthyocystis hellenicum</name>
    <dbReference type="NCBI Taxonomy" id="1561003"/>
    <lineage>
        <taxon>Bacteria</taxon>
        <taxon>Pseudomonadati</taxon>
        <taxon>Pseudomonadota</taxon>
        <taxon>Betaproteobacteria</taxon>
        <taxon>Burkholderiales</taxon>
        <taxon>Candidatus Ichthyocystis</taxon>
    </lineage>
</organism>
<dbReference type="GO" id="GO:0006310">
    <property type="term" value="P:DNA recombination"/>
    <property type="evidence" value="ECO:0007669"/>
    <property type="project" value="UniProtKB-UniRule"/>
</dbReference>
<dbReference type="Gene3D" id="2.40.50.140">
    <property type="entry name" value="Nucleic acid-binding proteins"/>
    <property type="match status" value="1"/>
</dbReference>
<evidence type="ECO:0000256" key="3">
    <source>
        <dbReference type="ARBA" id="ARBA00022763"/>
    </source>
</evidence>
<dbReference type="Proteomes" id="UP000198651">
    <property type="component" value="Chromosome I"/>
</dbReference>
<gene>
    <name evidence="7 9" type="primary">recO</name>
    <name evidence="9" type="ORF">Ark11_0770</name>
</gene>
<dbReference type="Gene3D" id="1.20.1440.120">
    <property type="entry name" value="Recombination protein O, C-terminal domain"/>
    <property type="match status" value="1"/>
</dbReference>
<reference evidence="10" key="1">
    <citation type="submission" date="2015-11" db="EMBL/GenBank/DDBJ databases">
        <authorList>
            <person name="Seth-Smith H.M.B."/>
        </authorList>
    </citation>
    <scope>NUCLEOTIDE SEQUENCE [LARGE SCALE GENOMIC DNA]</scope>
    <source>
        <strain evidence="10">2013Ark11</strain>
    </source>
</reference>
<dbReference type="EMBL" id="LN906597">
    <property type="protein sequence ID" value="CUT17603.1"/>
    <property type="molecule type" value="Genomic_DNA"/>
</dbReference>
<dbReference type="GO" id="GO:0043590">
    <property type="term" value="C:bacterial nucleoid"/>
    <property type="evidence" value="ECO:0007669"/>
    <property type="project" value="TreeGrafter"/>
</dbReference>
<evidence type="ECO:0000256" key="1">
    <source>
        <dbReference type="ARBA" id="ARBA00007452"/>
    </source>
</evidence>
<dbReference type="InterPro" id="IPR012340">
    <property type="entry name" value="NA-bd_OB-fold"/>
</dbReference>
<evidence type="ECO:0000256" key="4">
    <source>
        <dbReference type="ARBA" id="ARBA00023172"/>
    </source>
</evidence>
<evidence type="ECO:0000256" key="2">
    <source>
        <dbReference type="ARBA" id="ARBA00021310"/>
    </source>
</evidence>
<dbReference type="InterPro" id="IPR003717">
    <property type="entry name" value="RecO"/>
</dbReference>
<evidence type="ECO:0000313" key="9">
    <source>
        <dbReference type="EMBL" id="CUT17603.1"/>
    </source>
</evidence>
<proteinExistence type="inferred from homology"/>
<dbReference type="Pfam" id="PF11967">
    <property type="entry name" value="RecO_N"/>
    <property type="match status" value="1"/>
</dbReference>
<evidence type="ECO:0000256" key="7">
    <source>
        <dbReference type="HAMAP-Rule" id="MF_00201"/>
    </source>
</evidence>
<comment type="similarity">
    <text evidence="1 7">Belongs to the RecO family.</text>
</comment>
<dbReference type="GO" id="GO:0006302">
    <property type="term" value="P:double-strand break repair"/>
    <property type="evidence" value="ECO:0007669"/>
    <property type="project" value="TreeGrafter"/>
</dbReference>
<dbReference type="HAMAP" id="MF_00201">
    <property type="entry name" value="RecO"/>
    <property type="match status" value="1"/>
</dbReference>
<evidence type="ECO:0000259" key="8">
    <source>
        <dbReference type="Pfam" id="PF11967"/>
    </source>
</evidence>
<sequence>MSKKVELEQEPCFVLHRKFYDDDSVWLDCLTNNHGRVSIFARGARRPHSVFGQALIPFQPLLVNASGSGLLRLISVEYVRILPFLTDRRSWVALYVNELIMRLFPREYSCPDLFSLYCDTLEEIAQEDSDFFDAILRRFEIALLDILGYSLIFCVSGDIGGEIVPSNFYTYAIGSGFLSCTSDFLSGVVLSGQSLIDLSNGIVSIGNAYEVRNLMRHIIDYHLDGYALKTRKMLQILVKR</sequence>
<dbReference type="InterPro" id="IPR037278">
    <property type="entry name" value="ARFGAP/RecO"/>
</dbReference>
<dbReference type="OrthoDB" id="9804792at2"/>
<dbReference type="PANTHER" id="PTHR33991">
    <property type="entry name" value="DNA REPAIR PROTEIN RECO"/>
    <property type="match status" value="1"/>
</dbReference>
<evidence type="ECO:0000256" key="6">
    <source>
        <dbReference type="ARBA" id="ARBA00033409"/>
    </source>
</evidence>
<accession>A0A0S4M1E4</accession>
<dbReference type="AlphaFoldDB" id="A0A0S4M1E4"/>
<comment type="function">
    <text evidence="7">Involved in DNA repair and RecF pathway recombination.</text>
</comment>
<dbReference type="STRING" id="1561003.Ark11_0770"/>
<protein>
    <recommendedName>
        <fullName evidence="2 7">DNA repair protein RecO</fullName>
    </recommendedName>
    <alternativeName>
        <fullName evidence="6 7">Recombination protein O</fullName>
    </alternativeName>
</protein>
<dbReference type="Pfam" id="PF02565">
    <property type="entry name" value="RecO_C"/>
    <property type="match status" value="1"/>
</dbReference>
<keyword evidence="3 7" id="KW-0227">DNA damage</keyword>
<dbReference type="NCBIfam" id="TIGR00613">
    <property type="entry name" value="reco"/>
    <property type="match status" value="1"/>
</dbReference>
<dbReference type="PANTHER" id="PTHR33991:SF1">
    <property type="entry name" value="DNA REPAIR PROTEIN RECO"/>
    <property type="match status" value="1"/>
</dbReference>
<name>A0A0S4M1E4_9BURK</name>
<dbReference type="RefSeq" id="WP_157722262.1">
    <property type="nucleotide sequence ID" value="NZ_FLSL01000100.1"/>
</dbReference>
<evidence type="ECO:0000313" key="10">
    <source>
        <dbReference type="Proteomes" id="UP000198651"/>
    </source>
</evidence>
<evidence type="ECO:0000256" key="5">
    <source>
        <dbReference type="ARBA" id="ARBA00023204"/>
    </source>
</evidence>
<keyword evidence="5 7" id="KW-0234">DNA repair</keyword>
<keyword evidence="4 7" id="KW-0233">DNA recombination</keyword>
<dbReference type="SUPFAM" id="SSF50249">
    <property type="entry name" value="Nucleic acid-binding proteins"/>
    <property type="match status" value="1"/>
</dbReference>
<feature type="domain" description="DNA replication/recombination mediator RecO N-terminal" evidence="8">
    <location>
        <begin position="9"/>
        <end position="80"/>
    </location>
</feature>
<keyword evidence="10" id="KW-1185">Reference proteome</keyword>
<dbReference type="SUPFAM" id="SSF57863">
    <property type="entry name" value="ArfGap/RecO-like zinc finger"/>
    <property type="match status" value="1"/>
</dbReference>
<dbReference type="InterPro" id="IPR042242">
    <property type="entry name" value="RecO_C"/>
</dbReference>
<dbReference type="InterPro" id="IPR022572">
    <property type="entry name" value="DNA_rep/recomb_RecO_N"/>
</dbReference>